<dbReference type="EMBL" id="VFOF01000001">
    <property type="protein sequence ID" value="TQL16756.1"/>
    <property type="molecule type" value="Genomic_DNA"/>
</dbReference>
<dbReference type="Gene3D" id="2.160.20.120">
    <property type="match status" value="1"/>
</dbReference>
<accession>A0A542VZK0</accession>
<dbReference type="OrthoDB" id="7841570at2"/>
<proteinExistence type="predicted"/>
<feature type="domain" description="Putative auto-transporter adhesin head GIN" evidence="1">
    <location>
        <begin position="41"/>
        <end position="243"/>
    </location>
</feature>
<dbReference type="Pfam" id="PF10988">
    <property type="entry name" value="DUF2807"/>
    <property type="match status" value="1"/>
</dbReference>
<evidence type="ECO:0000313" key="3">
    <source>
        <dbReference type="Proteomes" id="UP000316887"/>
    </source>
</evidence>
<evidence type="ECO:0000259" key="1">
    <source>
        <dbReference type="Pfam" id="PF10988"/>
    </source>
</evidence>
<dbReference type="Proteomes" id="UP000316887">
    <property type="component" value="Unassembled WGS sequence"/>
</dbReference>
<comment type="caution">
    <text evidence="2">The sequence shown here is derived from an EMBL/GenBank/DDBJ whole genome shotgun (WGS) entry which is preliminary data.</text>
</comment>
<gene>
    <name evidence="2" type="ORF">FBY58_0300</name>
</gene>
<evidence type="ECO:0000313" key="2">
    <source>
        <dbReference type="EMBL" id="TQL16756.1"/>
    </source>
</evidence>
<protein>
    <submittedName>
        <fullName evidence="2">Putative autotransporter adhesin-like protein</fullName>
    </submittedName>
</protein>
<name>A0A542VZK0_ZYMMB</name>
<sequence>MRHRYKMGLCALMLIVAIPVAFKKIRPFFSSEIGQSYRFQPFNNISLAGVEDAEIIVGGDYAVNVQGSSQAVKSLDMQFQNNSLHILHKKKVLDFFSHYTKPAKIRIILPTLKTIVSSGSSTVSVKGDVKNDLTVVLSGSGNIVISGKIQENTMAVLKGSGQIFLSDIDADKVVSNVFGSGDIKLAGESHSYTGLLMGSGKIDISQLQSKEGHLSLMGSGDIEVNPAVDMSAWKISKTGSGTIQPKKA</sequence>
<dbReference type="AlphaFoldDB" id="A0A542VZK0"/>
<reference evidence="2 3" key="1">
    <citation type="submission" date="2019-06" db="EMBL/GenBank/DDBJ databases">
        <title>Genome sequencing of Zymomonas mobilis strains for genetic engineering and biofuel applications.</title>
        <authorList>
            <person name="Teravest M."/>
        </authorList>
    </citation>
    <scope>NUCLEOTIDE SEQUENCE [LARGE SCALE GENOMIC DNA]</scope>
    <source>
        <strain evidence="2 3">AN0101</strain>
    </source>
</reference>
<dbReference type="InterPro" id="IPR021255">
    <property type="entry name" value="DUF2807"/>
</dbReference>
<organism evidence="2 3">
    <name type="scientific">Zymomonas mobilis</name>
    <dbReference type="NCBI Taxonomy" id="542"/>
    <lineage>
        <taxon>Bacteria</taxon>
        <taxon>Pseudomonadati</taxon>
        <taxon>Pseudomonadota</taxon>
        <taxon>Alphaproteobacteria</taxon>
        <taxon>Sphingomonadales</taxon>
        <taxon>Zymomonadaceae</taxon>
        <taxon>Zymomonas</taxon>
    </lineage>
</organism>